<dbReference type="OrthoDB" id="3089at2759"/>
<evidence type="ECO:0000313" key="1">
    <source>
        <dbReference type="EMBL" id="CEG00924.1"/>
    </source>
</evidence>
<accession>A0A090MBG2</accession>
<evidence type="ECO:0000313" key="2">
    <source>
        <dbReference type="Proteomes" id="UP000009170"/>
    </source>
</evidence>
<proteinExistence type="predicted"/>
<name>A0A090MBG2_OSTTA</name>
<protein>
    <submittedName>
        <fullName evidence="1">Unnamed product</fullName>
    </submittedName>
</protein>
<comment type="caution">
    <text evidence="1">The sequence shown here is derived from an EMBL/GenBank/DDBJ whole genome shotgun (WGS) entry which is preliminary data.</text>
</comment>
<dbReference type="EMBL" id="CAID01000002">
    <property type="protein sequence ID" value="CEG00924.1"/>
    <property type="molecule type" value="Genomic_DNA"/>
</dbReference>
<reference evidence="2" key="1">
    <citation type="journal article" date="2006" name="Proc. Natl. Acad. Sci. U.S.A.">
        <title>Genome analysis of the smallest free-living eukaryote Ostreococcus tauri unveils many unique features.</title>
        <authorList>
            <person name="Derelle E."/>
            <person name="Ferraz C."/>
            <person name="Rombauts S."/>
            <person name="Rouze P."/>
            <person name="Worden A.Z."/>
            <person name="Robbens S."/>
            <person name="Partensky F."/>
            <person name="Degroeve S."/>
            <person name="Echeynie S."/>
            <person name="Cooke R."/>
            <person name="Saeys Y."/>
            <person name="Wuyts J."/>
            <person name="Jabbari K."/>
            <person name="Bowler C."/>
            <person name="Panaud O."/>
            <person name="Piegu B."/>
            <person name="Ball S.G."/>
            <person name="Ral J.-P."/>
            <person name="Bouget F.-Y."/>
            <person name="Piganeau G."/>
            <person name="De Baets B."/>
            <person name="Picard A."/>
            <person name="Delseny M."/>
            <person name="Demaille J."/>
            <person name="Van de Peer Y."/>
            <person name="Moreau H."/>
        </authorList>
    </citation>
    <scope>NUCLEOTIDE SEQUENCE [LARGE SCALE GENOMIC DNA]</scope>
    <source>
        <strain evidence="2">OTTH 0595 / CCAP 157/2 / RCC745</strain>
    </source>
</reference>
<keyword evidence="2" id="KW-1185">Reference proteome</keyword>
<dbReference type="AlphaFoldDB" id="A0A090MBG2"/>
<dbReference type="GeneID" id="9837056"/>
<gene>
    <name evidence="1" type="ORF">OT_ostta02g00510</name>
</gene>
<dbReference type="RefSeq" id="XP_022840674.1">
    <property type="nucleotide sequence ID" value="XM_022984978.1"/>
</dbReference>
<dbReference type="KEGG" id="ota:OT_ostta02g00510"/>
<dbReference type="InParanoid" id="A0A090MBG2"/>
<sequence>MQTLRKEVAVSIGRTIRYFSTGMFKVNSPETFQPSSTAEWRQCSPFPTWTNALQGWTSTGSADRLNQTGRNTSPADSIRHGNIEFVCVSPLRKAHFHNSILPGVREVHRPKSYGDNFSVSRRGYPIWP</sequence>
<reference evidence="1 2" key="2">
    <citation type="journal article" date="2014" name="BMC Genomics">
        <title>An improved genome of the model marine alga Ostreococcus tauri unfolds by assessing Illumina de novo assemblies.</title>
        <authorList>
            <person name="Blanc-Mathieu R."/>
            <person name="Verhelst B."/>
            <person name="Derelle E."/>
            <person name="Rombauts S."/>
            <person name="Bouget F.Y."/>
            <person name="Carre I."/>
            <person name="Chateau A."/>
            <person name="Eyre-Walker A."/>
            <person name="Grimsley N."/>
            <person name="Moreau H."/>
            <person name="Piegu B."/>
            <person name="Rivals E."/>
            <person name="Schackwitz W."/>
            <person name="Van de Peer Y."/>
            <person name="Piganeau G."/>
        </authorList>
    </citation>
    <scope>NUCLEOTIDE SEQUENCE [LARGE SCALE GENOMIC DNA]</scope>
    <source>
        <strain evidence="2">OTTH 0595 / CCAP 157/2 / RCC745</strain>
    </source>
</reference>
<organism evidence="1 2">
    <name type="scientific">Ostreococcus tauri</name>
    <name type="common">Marine green alga</name>
    <dbReference type="NCBI Taxonomy" id="70448"/>
    <lineage>
        <taxon>Eukaryota</taxon>
        <taxon>Viridiplantae</taxon>
        <taxon>Chlorophyta</taxon>
        <taxon>Mamiellophyceae</taxon>
        <taxon>Mamiellales</taxon>
        <taxon>Bathycoccaceae</taxon>
        <taxon>Ostreococcus</taxon>
    </lineage>
</organism>
<dbReference type="Proteomes" id="UP000009170">
    <property type="component" value="Unassembled WGS sequence"/>
</dbReference>